<gene>
    <name evidence="2" type="ORF">RCFBP_mp20031</name>
</gene>
<evidence type="ECO:0000256" key="1">
    <source>
        <dbReference type="SAM" id="Phobius"/>
    </source>
</evidence>
<feature type="transmembrane region" description="Helical" evidence="1">
    <location>
        <begin position="80"/>
        <end position="103"/>
    </location>
</feature>
<feature type="transmembrane region" description="Helical" evidence="1">
    <location>
        <begin position="211"/>
        <end position="232"/>
    </location>
</feature>
<dbReference type="RefSeq" id="WP_013207981.1">
    <property type="nucleotide sequence ID" value="NC_014309.1"/>
</dbReference>
<evidence type="ECO:0008006" key="3">
    <source>
        <dbReference type="Google" id="ProtNLM"/>
    </source>
</evidence>
<keyword evidence="2" id="KW-0614">Plasmid</keyword>
<keyword evidence="1" id="KW-0472">Membrane</keyword>
<feature type="transmembrane region" description="Helical" evidence="1">
    <location>
        <begin position="53"/>
        <end position="74"/>
    </location>
</feature>
<name>D8P3H4_RALSL</name>
<sequence>MSYQGDVTVGNIAGNGNVVGHNNRFTVNNTYIGRGSGNGGGNGKNCGDGGDGINLLGVGVLAIVVIVGLCYYFARNAEAVYLALRMASAVFGLLAMVSTIAFASTGRYSVAIRCAAVALAAMAAVSFIGTALENYPVEITNLANQADIKTFWCSLLPYGRQLALLHLASAGLGFGLGLMVLAGAAILPLLIFAMHYVGASSERLERTATRLTSIGVLLLGCALIGLACYAHTQDGLAQWLGMTAKLSLGWPICAR</sequence>
<geneLocation type="plasmid" evidence="2">
    <name>RCFBPv3_mp</name>
</geneLocation>
<feature type="transmembrane region" description="Helical" evidence="1">
    <location>
        <begin position="110"/>
        <end position="132"/>
    </location>
</feature>
<dbReference type="EMBL" id="FP885907">
    <property type="protein sequence ID" value="CBJ53460.1"/>
    <property type="molecule type" value="Genomic_DNA"/>
</dbReference>
<accession>D8P3H4</accession>
<reference evidence="2" key="1">
    <citation type="journal article" date="2010" name="BMC Genomics">
        <title>Genomes of three tomato pathogens within the Ralstonia solanacearum species complex reveal significant evolutionary divergence.</title>
        <authorList>
            <person name="Remenant B."/>
            <person name="Coupat-Goutaland B."/>
            <person name="Guidot A."/>
            <person name="Cellier G."/>
            <person name="Wicker E."/>
            <person name="Allen C."/>
            <person name="Fegan M."/>
            <person name="Pruvost O."/>
            <person name="Elbaz M."/>
            <person name="Calteau A."/>
            <person name="Salvignol G."/>
            <person name="Mornico D."/>
            <person name="Mangenot S."/>
            <person name="Barbe V."/>
            <person name="Medigue C."/>
            <person name="Prior P."/>
        </authorList>
    </citation>
    <scope>NUCLEOTIDE SEQUENCE [LARGE SCALE GENOMIC DNA]</scope>
    <source>
        <strain evidence="2">CFBP2957</strain>
        <plasmid evidence="2">RCFBPv3_mp</plasmid>
    </source>
</reference>
<protein>
    <recommendedName>
        <fullName evidence="3">Transmembrane protein</fullName>
    </recommendedName>
</protein>
<reference evidence="2" key="2">
    <citation type="submission" date="2010-02" db="EMBL/GenBank/DDBJ databases">
        <authorList>
            <person name="Genoscope - CEA"/>
        </authorList>
    </citation>
    <scope>NUCLEOTIDE SEQUENCE</scope>
    <source>
        <strain evidence="2">CFBP2957</strain>
        <plasmid evidence="2">RCFBPv3_mp</plasmid>
    </source>
</reference>
<evidence type="ECO:0000313" key="2">
    <source>
        <dbReference type="EMBL" id="CBJ53460.1"/>
    </source>
</evidence>
<feature type="transmembrane region" description="Helical" evidence="1">
    <location>
        <begin position="174"/>
        <end position="199"/>
    </location>
</feature>
<organism evidence="2">
    <name type="scientific">Ralstonia solanacearum CFBP2957</name>
    <dbReference type="NCBI Taxonomy" id="859656"/>
    <lineage>
        <taxon>Bacteria</taxon>
        <taxon>Pseudomonadati</taxon>
        <taxon>Pseudomonadota</taxon>
        <taxon>Betaproteobacteria</taxon>
        <taxon>Burkholderiales</taxon>
        <taxon>Burkholderiaceae</taxon>
        <taxon>Ralstonia</taxon>
        <taxon>Ralstonia solanacearum species complex</taxon>
    </lineage>
</organism>
<keyword evidence="1" id="KW-0812">Transmembrane</keyword>
<proteinExistence type="predicted"/>
<keyword evidence="1" id="KW-1133">Transmembrane helix</keyword>
<dbReference type="AlphaFoldDB" id="D8P3H4"/>